<sequence length="60" mass="6594">VIKEIIRARVGFPVEADKLANIHAEIPIIEGKERSISLQIITGVKAKAMIVIKGMVDIKE</sequence>
<dbReference type="AlphaFoldDB" id="X1FBI4"/>
<name>X1FBI4_9ZZZZ</name>
<organism evidence="1">
    <name type="scientific">marine sediment metagenome</name>
    <dbReference type="NCBI Taxonomy" id="412755"/>
    <lineage>
        <taxon>unclassified sequences</taxon>
        <taxon>metagenomes</taxon>
        <taxon>ecological metagenomes</taxon>
    </lineage>
</organism>
<proteinExistence type="predicted"/>
<gene>
    <name evidence="1" type="ORF">S03H2_03228</name>
</gene>
<dbReference type="EMBL" id="BARU01001172">
    <property type="protein sequence ID" value="GAH29915.1"/>
    <property type="molecule type" value="Genomic_DNA"/>
</dbReference>
<accession>X1FBI4</accession>
<comment type="caution">
    <text evidence="1">The sequence shown here is derived from an EMBL/GenBank/DDBJ whole genome shotgun (WGS) entry which is preliminary data.</text>
</comment>
<evidence type="ECO:0000313" key="1">
    <source>
        <dbReference type="EMBL" id="GAH29915.1"/>
    </source>
</evidence>
<reference evidence="1" key="1">
    <citation type="journal article" date="2014" name="Front. Microbiol.">
        <title>High frequency of phylogenetically diverse reductive dehalogenase-homologous genes in deep subseafloor sedimentary metagenomes.</title>
        <authorList>
            <person name="Kawai M."/>
            <person name="Futagami T."/>
            <person name="Toyoda A."/>
            <person name="Takaki Y."/>
            <person name="Nishi S."/>
            <person name="Hori S."/>
            <person name="Arai W."/>
            <person name="Tsubouchi T."/>
            <person name="Morono Y."/>
            <person name="Uchiyama I."/>
            <person name="Ito T."/>
            <person name="Fujiyama A."/>
            <person name="Inagaki F."/>
            <person name="Takami H."/>
        </authorList>
    </citation>
    <scope>NUCLEOTIDE SEQUENCE</scope>
    <source>
        <strain evidence="1">Expedition CK06-06</strain>
    </source>
</reference>
<feature type="non-terminal residue" evidence="1">
    <location>
        <position position="1"/>
    </location>
</feature>
<protein>
    <submittedName>
        <fullName evidence="1">Uncharacterized protein</fullName>
    </submittedName>
</protein>